<sequence length="464" mass="52601">MSAALNNNNAWPESWRLLSKGHGARKGRYVDPEFQKLEYEKLWSTVWQCAARLDEIPSAGDFTTYEIGNQSVIVVRVDADTVKAYHNFCPHRGTALSGGGCGHFEHEKIMCPFHGWQWNLAGESTLIFEQKEFRGGTLKNEDVHLKTLHCEIYAGFVFINFDANPQSFDEFIEPVRAIVDGLAIGDMHHYWWKSVEVGANWKVAQEAFFETYHVPTTHPQLDDAGREFMYEGIHHDVFQHSHVEYDAYPYGHGRFYAGKKPMTNNDANATEDVLDHMIEHMAHLVDEMDAMVLQQDVDIAKTLKGKPVPEGSSYGAEFVKAVYTDAAMTQRPMPAPTPEVAGMWGGEVFIFPNLLILPNMGNAMFYRSRPNGDDPNSCIFEIYSTTTYPADKPVPRAECEHMTDINDPDQFLLIPRQDMSNIPRIQKGLNASACKQVWFAGHHEKMIINMHLELDRYLGAPPAE</sequence>
<evidence type="ECO:0000259" key="2">
    <source>
        <dbReference type="PROSITE" id="PS51296"/>
    </source>
</evidence>
<evidence type="ECO:0000313" key="3">
    <source>
        <dbReference type="EMBL" id="MBW2942511.1"/>
    </source>
</evidence>
<dbReference type="InterPro" id="IPR015879">
    <property type="entry name" value="Ring_hydroxy_dOase_asu_C_dom"/>
</dbReference>
<dbReference type="EMBL" id="JAHWDQ010000006">
    <property type="protein sequence ID" value="MBW2942511.1"/>
    <property type="molecule type" value="Genomic_DNA"/>
</dbReference>
<gene>
    <name evidence="3" type="ORF">KXJ70_17065</name>
</gene>
<proteinExistence type="predicted"/>
<dbReference type="PROSITE" id="PS51296">
    <property type="entry name" value="RIESKE"/>
    <property type="match status" value="1"/>
</dbReference>
<dbReference type="PANTHER" id="PTHR43756">
    <property type="entry name" value="CHOLINE MONOOXYGENASE, CHLOROPLASTIC"/>
    <property type="match status" value="1"/>
</dbReference>
<comment type="caution">
    <text evidence="3">The sequence shown here is derived from an EMBL/GenBank/DDBJ whole genome shotgun (WGS) entry which is preliminary data.</text>
</comment>
<name>A0ABS6VW54_9GAMM</name>
<evidence type="ECO:0000256" key="1">
    <source>
        <dbReference type="ARBA" id="ARBA00001962"/>
    </source>
</evidence>
<dbReference type="InterPro" id="IPR017941">
    <property type="entry name" value="Rieske_2Fe-2S"/>
</dbReference>
<organism evidence="3 4">
    <name type="scientific">Zhongshania aquimaris</name>
    <dbReference type="NCBI Taxonomy" id="2857107"/>
    <lineage>
        <taxon>Bacteria</taxon>
        <taxon>Pseudomonadati</taxon>
        <taxon>Pseudomonadota</taxon>
        <taxon>Gammaproteobacteria</taxon>
        <taxon>Cellvibrionales</taxon>
        <taxon>Spongiibacteraceae</taxon>
        <taxon>Zhongshania</taxon>
    </lineage>
</organism>
<dbReference type="RefSeq" id="WP_219044758.1">
    <property type="nucleotide sequence ID" value="NZ_JAHWDQ010000006.1"/>
</dbReference>
<dbReference type="Pfam" id="PF00848">
    <property type="entry name" value="Ring_hydroxyl_A"/>
    <property type="match status" value="1"/>
</dbReference>
<comment type="cofactor">
    <cofactor evidence="1">
        <name>Fe cation</name>
        <dbReference type="ChEBI" id="CHEBI:24875"/>
    </cofactor>
</comment>
<dbReference type="InterPro" id="IPR001663">
    <property type="entry name" value="Rng_hydr_dOase-A"/>
</dbReference>
<keyword evidence="4" id="KW-1185">Reference proteome</keyword>
<dbReference type="CDD" id="cd03469">
    <property type="entry name" value="Rieske_RO_Alpha_N"/>
    <property type="match status" value="1"/>
</dbReference>
<dbReference type="PANTHER" id="PTHR43756:SF5">
    <property type="entry name" value="CHOLINE MONOOXYGENASE, CHLOROPLASTIC"/>
    <property type="match status" value="1"/>
</dbReference>
<evidence type="ECO:0000313" key="4">
    <source>
        <dbReference type="Proteomes" id="UP001166291"/>
    </source>
</evidence>
<feature type="domain" description="Rieske" evidence="2">
    <location>
        <begin position="47"/>
        <end position="159"/>
    </location>
</feature>
<dbReference type="Proteomes" id="UP001166291">
    <property type="component" value="Unassembled WGS sequence"/>
</dbReference>
<reference evidence="3" key="1">
    <citation type="submission" date="2021-07" db="EMBL/GenBank/DDBJ databases">
        <title>Zhongshania sp. CAU 1632 isolated from seawater.</title>
        <authorList>
            <person name="Kim W."/>
        </authorList>
    </citation>
    <scope>NUCLEOTIDE SEQUENCE</scope>
    <source>
        <strain evidence="3">CAU 1632</strain>
    </source>
</reference>
<dbReference type="Pfam" id="PF00355">
    <property type="entry name" value="Rieske"/>
    <property type="match status" value="1"/>
</dbReference>
<accession>A0ABS6VW54</accession>
<protein>
    <submittedName>
        <fullName evidence="3">Rieske 2Fe-2S domain-containing protein</fullName>
    </submittedName>
</protein>